<comment type="caution">
    <text evidence="2">The sequence shown here is derived from an EMBL/GenBank/DDBJ whole genome shotgun (WGS) entry which is preliminary data.</text>
</comment>
<dbReference type="EMBL" id="CAJNOI010006956">
    <property type="protein sequence ID" value="CAF1583804.1"/>
    <property type="molecule type" value="Genomic_DNA"/>
</dbReference>
<evidence type="ECO:0000256" key="1">
    <source>
        <dbReference type="SAM" id="MobiDB-lite"/>
    </source>
</evidence>
<gene>
    <name evidence="2" type="ORF">BJG266_LOCUS48967</name>
    <name evidence="3" type="ORF">QVE165_LOCUS66045</name>
</gene>
<evidence type="ECO:0000313" key="4">
    <source>
        <dbReference type="Proteomes" id="UP000663832"/>
    </source>
</evidence>
<organism evidence="2 5">
    <name type="scientific">Adineta steineri</name>
    <dbReference type="NCBI Taxonomy" id="433720"/>
    <lineage>
        <taxon>Eukaryota</taxon>
        <taxon>Metazoa</taxon>
        <taxon>Spiralia</taxon>
        <taxon>Gnathifera</taxon>
        <taxon>Rotifera</taxon>
        <taxon>Eurotatoria</taxon>
        <taxon>Bdelloidea</taxon>
        <taxon>Adinetida</taxon>
        <taxon>Adinetidae</taxon>
        <taxon>Adineta</taxon>
    </lineage>
</organism>
<proteinExistence type="predicted"/>
<feature type="region of interest" description="Disordered" evidence="1">
    <location>
        <begin position="1"/>
        <end position="26"/>
    </location>
</feature>
<keyword evidence="4" id="KW-1185">Reference proteome</keyword>
<sequence>MSTDREMTDRGTGASPPCSPTREVACSPIKFRSAIEASTSDDSEDDSMLNQQTKMRKDHTKVMNKMNSSQLIAPLPSSSSNTSNNSTPVLASSSPINPIPLMSIGFNNRYGSYSTNRSSTFKNNINKNWNKTREWPVDPPGRYHFKHHQRRKRLNHQHQLHYQHSHHGHQCHCLSCISRPPTTTSGNDV</sequence>
<dbReference type="Proteomes" id="UP000663877">
    <property type="component" value="Unassembled WGS sequence"/>
</dbReference>
<accession>A0A815ZIW5</accession>
<evidence type="ECO:0000313" key="3">
    <source>
        <dbReference type="EMBL" id="CAF1675221.1"/>
    </source>
</evidence>
<dbReference type="AlphaFoldDB" id="A0A815ZIW5"/>
<feature type="compositionally biased region" description="Low complexity" evidence="1">
    <location>
        <begin position="77"/>
        <end position="87"/>
    </location>
</feature>
<dbReference type="Proteomes" id="UP000663832">
    <property type="component" value="Unassembled WGS sequence"/>
</dbReference>
<dbReference type="OrthoDB" id="10059633at2759"/>
<name>A0A815ZIW5_9BILA</name>
<evidence type="ECO:0000313" key="5">
    <source>
        <dbReference type="Proteomes" id="UP000663877"/>
    </source>
</evidence>
<reference evidence="2" key="1">
    <citation type="submission" date="2021-02" db="EMBL/GenBank/DDBJ databases">
        <authorList>
            <person name="Nowell W R."/>
        </authorList>
    </citation>
    <scope>NUCLEOTIDE SEQUENCE</scope>
</reference>
<dbReference type="EMBL" id="CAJNOM010007384">
    <property type="protein sequence ID" value="CAF1675221.1"/>
    <property type="molecule type" value="Genomic_DNA"/>
</dbReference>
<evidence type="ECO:0000313" key="2">
    <source>
        <dbReference type="EMBL" id="CAF1583804.1"/>
    </source>
</evidence>
<protein>
    <submittedName>
        <fullName evidence="2">Uncharacterized protein</fullName>
    </submittedName>
</protein>
<feature type="region of interest" description="Disordered" evidence="1">
    <location>
        <begin position="71"/>
        <end position="98"/>
    </location>
</feature>